<name>A0A9E7KTP0_9LILI</name>
<accession>A0A9E7KTP0</accession>
<dbReference type="OrthoDB" id="7984201at2759"/>
<keyword evidence="2" id="KW-1185">Reference proteome</keyword>
<dbReference type="Proteomes" id="UP001055439">
    <property type="component" value="Chromosome 8"/>
</dbReference>
<sequence length="123" mass="13493">MLGRRGLRRRAALRRLRRSAGRVRAHSAVRSEIEGEGSAVQQVLVADDAQLVRHDGGELRHRHFPFHLHQPAGQRHLLSLSSLSLSPACFIAPLPSHCYLADMYASPAVLGPKIEEFGGSSRG</sequence>
<protein>
    <submittedName>
        <fullName evidence="1">PI-PLC X domain-containing protein</fullName>
    </submittedName>
</protein>
<reference evidence="1" key="1">
    <citation type="submission" date="2022-05" db="EMBL/GenBank/DDBJ databases">
        <title>The Musa troglodytarum L. genome provides insights into the mechanism of non-climacteric behaviour and enrichment of carotenoids.</title>
        <authorList>
            <person name="Wang J."/>
        </authorList>
    </citation>
    <scope>NUCLEOTIDE SEQUENCE</scope>
    <source>
        <tissue evidence="1">Leaf</tissue>
    </source>
</reference>
<organism evidence="1 2">
    <name type="scientific">Musa troglodytarum</name>
    <name type="common">fe'i banana</name>
    <dbReference type="NCBI Taxonomy" id="320322"/>
    <lineage>
        <taxon>Eukaryota</taxon>
        <taxon>Viridiplantae</taxon>
        <taxon>Streptophyta</taxon>
        <taxon>Embryophyta</taxon>
        <taxon>Tracheophyta</taxon>
        <taxon>Spermatophyta</taxon>
        <taxon>Magnoliopsida</taxon>
        <taxon>Liliopsida</taxon>
        <taxon>Zingiberales</taxon>
        <taxon>Musaceae</taxon>
        <taxon>Musa</taxon>
    </lineage>
</organism>
<dbReference type="EMBL" id="CP097510">
    <property type="protein sequence ID" value="URE33638.1"/>
    <property type="molecule type" value="Genomic_DNA"/>
</dbReference>
<evidence type="ECO:0000313" key="1">
    <source>
        <dbReference type="EMBL" id="URE33638.1"/>
    </source>
</evidence>
<proteinExistence type="predicted"/>
<evidence type="ECO:0000313" key="2">
    <source>
        <dbReference type="Proteomes" id="UP001055439"/>
    </source>
</evidence>
<dbReference type="AlphaFoldDB" id="A0A9E7KTP0"/>
<gene>
    <name evidence="1" type="ORF">MUK42_35167</name>
</gene>